<dbReference type="InterPro" id="IPR004087">
    <property type="entry name" value="KH_dom"/>
</dbReference>
<evidence type="ECO:0000256" key="5">
    <source>
        <dbReference type="SAM" id="MobiDB-lite"/>
    </source>
</evidence>
<feature type="compositionally biased region" description="Basic and acidic residues" evidence="5">
    <location>
        <begin position="62"/>
        <end position="71"/>
    </location>
</feature>
<evidence type="ECO:0000313" key="7">
    <source>
        <dbReference type="EMBL" id="VDM35758.1"/>
    </source>
</evidence>
<dbReference type="PROSITE" id="PS50084">
    <property type="entry name" value="KH_TYPE_1"/>
    <property type="match status" value="1"/>
</dbReference>
<dbReference type="SMART" id="SM00322">
    <property type="entry name" value="KH"/>
    <property type="match status" value="1"/>
</dbReference>
<dbReference type="GO" id="GO:0005737">
    <property type="term" value="C:cytoplasm"/>
    <property type="evidence" value="ECO:0007669"/>
    <property type="project" value="TreeGrafter"/>
</dbReference>
<feature type="domain" description="K Homology" evidence="6">
    <location>
        <begin position="327"/>
        <end position="398"/>
    </location>
</feature>
<evidence type="ECO:0000313" key="8">
    <source>
        <dbReference type="Proteomes" id="UP000274429"/>
    </source>
</evidence>
<feature type="compositionally biased region" description="Polar residues" evidence="5">
    <location>
        <begin position="203"/>
        <end position="213"/>
    </location>
</feature>
<organism evidence="9">
    <name type="scientific">Hydatigena taeniaeformis</name>
    <name type="common">Feline tapeworm</name>
    <name type="synonym">Taenia taeniaeformis</name>
    <dbReference type="NCBI Taxonomy" id="6205"/>
    <lineage>
        <taxon>Eukaryota</taxon>
        <taxon>Metazoa</taxon>
        <taxon>Spiralia</taxon>
        <taxon>Lophotrochozoa</taxon>
        <taxon>Platyhelminthes</taxon>
        <taxon>Cestoda</taxon>
        <taxon>Eucestoda</taxon>
        <taxon>Cyclophyllidea</taxon>
        <taxon>Taeniidae</taxon>
        <taxon>Hydatigera</taxon>
    </lineage>
</organism>
<dbReference type="STRING" id="6205.A0A0R3XB68"/>
<dbReference type="Proteomes" id="UP000274429">
    <property type="component" value="Unassembled WGS sequence"/>
</dbReference>
<dbReference type="AlphaFoldDB" id="A0A0R3XB68"/>
<sequence length="430" mass="46373">MSYTDRFGMAFKVALRRSPQELAERCQQCRKIISAAKEKQEGEARKNASVLLEQIEQEEEERANKEAMQARKRERKRNKRKAKQEAAAAAEAAKEKAAAAAAAAAAVSEVVPKKTVSNKLDEEQSSVKQTEIIPKVEESTSIVQPGQNKLSPSSNNAIESLSVNTEQQHQHKFEPSSSKKKNKHQTPPSQTVEQSVQKEPDTSKSMPSQSNFSETKREKNRSKKQPQQQPQQSQRSKPTASQQTLESAASPTASIAAAEADVGDSVLWDTSAFDHSSGSTAGNDWLVAQPGSSNRGHRAPTSMVNQTDNFSGSDWKTSGPSGSGSSAKRKIAISVSKHDIGKIIGQGGAVVSALRNMSGIQIDIESARGDEVTERMVYLKGPGEIVHRTYQMIQDLLSGALAGNEVIARAKTNTKMGANSSFSTPSNGAS</sequence>
<dbReference type="Gene3D" id="3.30.1370.10">
    <property type="entry name" value="K Homology domain, type 1"/>
    <property type="match status" value="1"/>
</dbReference>
<feature type="compositionally biased region" description="Polar residues" evidence="5">
    <location>
        <begin position="302"/>
        <end position="326"/>
    </location>
</feature>
<dbReference type="GO" id="GO:0045087">
    <property type="term" value="P:innate immune response"/>
    <property type="evidence" value="ECO:0007669"/>
    <property type="project" value="TreeGrafter"/>
</dbReference>
<accession>A0A0R3XB68</accession>
<name>A0A0R3XB68_HYDTA</name>
<keyword evidence="2" id="KW-0040">ANK repeat</keyword>
<keyword evidence="4" id="KW-0694">RNA-binding</keyword>
<dbReference type="Pfam" id="PF00013">
    <property type="entry name" value="KH_1"/>
    <property type="match status" value="1"/>
</dbReference>
<evidence type="ECO:0000256" key="2">
    <source>
        <dbReference type="ARBA" id="ARBA00023043"/>
    </source>
</evidence>
<protein>
    <submittedName>
        <fullName evidence="9">KH domain-containing protein</fullName>
    </submittedName>
</protein>
<dbReference type="WBParaSite" id="TTAC_0001079501-mRNA-1">
    <property type="protein sequence ID" value="TTAC_0001079501-mRNA-1"/>
    <property type="gene ID" value="TTAC_0001079501"/>
</dbReference>
<feature type="compositionally biased region" description="Polar residues" evidence="5">
    <location>
        <begin position="185"/>
        <end position="195"/>
    </location>
</feature>
<dbReference type="GO" id="GO:0003723">
    <property type="term" value="F:RNA binding"/>
    <property type="evidence" value="ECO:0007669"/>
    <property type="project" value="UniProtKB-UniRule"/>
</dbReference>
<evidence type="ECO:0000259" key="6">
    <source>
        <dbReference type="SMART" id="SM00322"/>
    </source>
</evidence>
<dbReference type="EMBL" id="UYWX01022230">
    <property type="protein sequence ID" value="VDM35758.1"/>
    <property type="molecule type" value="Genomic_DNA"/>
</dbReference>
<evidence type="ECO:0000256" key="1">
    <source>
        <dbReference type="ARBA" id="ARBA00022737"/>
    </source>
</evidence>
<reference evidence="7 8" key="2">
    <citation type="submission" date="2018-11" db="EMBL/GenBank/DDBJ databases">
        <authorList>
            <consortium name="Pathogen Informatics"/>
        </authorList>
    </citation>
    <scope>NUCLEOTIDE SEQUENCE [LARGE SCALE GENOMIC DNA]</scope>
</reference>
<reference evidence="9" key="1">
    <citation type="submission" date="2017-02" db="UniProtKB">
        <authorList>
            <consortium name="WormBaseParasite"/>
        </authorList>
    </citation>
    <scope>IDENTIFICATION</scope>
</reference>
<feature type="compositionally biased region" description="Low complexity" evidence="5">
    <location>
        <begin position="225"/>
        <end position="238"/>
    </location>
</feature>
<feature type="compositionally biased region" description="Polar residues" evidence="5">
    <location>
        <begin position="139"/>
        <end position="167"/>
    </location>
</feature>
<keyword evidence="8" id="KW-1185">Reference proteome</keyword>
<dbReference type="InterPro" id="IPR051631">
    <property type="entry name" value="Ankyrin-KH/SAM_domain"/>
</dbReference>
<dbReference type="InterPro" id="IPR036612">
    <property type="entry name" value="KH_dom_type_1_sf"/>
</dbReference>
<dbReference type="PANTHER" id="PTHR23206">
    <property type="entry name" value="MASK PROTEIN"/>
    <property type="match status" value="1"/>
</dbReference>
<dbReference type="OrthoDB" id="10071877at2759"/>
<dbReference type="PANTHER" id="PTHR23206:SF8">
    <property type="entry name" value="ANKYRIN REPEAT AND KH DOMAIN-CONTAINING 1"/>
    <property type="match status" value="1"/>
</dbReference>
<evidence type="ECO:0000256" key="4">
    <source>
        <dbReference type="PROSITE-ProRule" id="PRU00117"/>
    </source>
</evidence>
<gene>
    <name evidence="7" type="ORF">TTAC_LOCUS10778</name>
</gene>
<keyword evidence="3" id="KW-0175">Coiled coil</keyword>
<dbReference type="SUPFAM" id="SSF54791">
    <property type="entry name" value="Eukaryotic type KH-domain (KH-domain type I)"/>
    <property type="match status" value="1"/>
</dbReference>
<feature type="region of interest" description="Disordered" evidence="5">
    <location>
        <begin position="57"/>
        <end position="254"/>
    </location>
</feature>
<feature type="region of interest" description="Disordered" evidence="5">
    <location>
        <begin position="276"/>
        <end position="327"/>
    </location>
</feature>
<evidence type="ECO:0000256" key="3">
    <source>
        <dbReference type="ARBA" id="ARBA00023054"/>
    </source>
</evidence>
<dbReference type="InterPro" id="IPR004088">
    <property type="entry name" value="KH_dom_type_1"/>
</dbReference>
<proteinExistence type="predicted"/>
<evidence type="ECO:0000313" key="9">
    <source>
        <dbReference type="WBParaSite" id="TTAC_0001079501-mRNA-1"/>
    </source>
</evidence>
<keyword evidence="1" id="KW-0677">Repeat</keyword>
<feature type="compositionally biased region" description="Basic residues" evidence="5">
    <location>
        <begin position="72"/>
        <end position="82"/>
    </location>
</feature>